<name>A0A914C823_9BILA</name>
<keyword evidence="2" id="KW-1185">Reference proteome</keyword>
<sequence length="106" mass="12117">MTTEQQEKLLALEITLPKEYNFGKLEDEDFEKIVLSRDKGQPQDIPHIRAILTCMPSSIIKKNDEVVAYEMVDPSGFLKAHYVFPVHRGNGLGNAIERDLCKKCIR</sequence>
<evidence type="ECO:0000256" key="1">
    <source>
        <dbReference type="RuleBase" id="RU368002"/>
    </source>
</evidence>
<dbReference type="PANTHER" id="PTHR15298:SF1">
    <property type="entry name" value="GLYCINE N-ACYLTRANSFERASE-LIKE PROTEIN"/>
    <property type="match status" value="1"/>
</dbReference>
<reference evidence="3" key="1">
    <citation type="submission" date="2022-11" db="UniProtKB">
        <authorList>
            <consortium name="WormBaseParasite"/>
        </authorList>
    </citation>
    <scope>IDENTIFICATION</scope>
</reference>
<evidence type="ECO:0000313" key="3">
    <source>
        <dbReference type="WBParaSite" id="ACRNAN_Path_438.g1660.t1"/>
    </source>
</evidence>
<protein>
    <recommendedName>
        <fullName evidence="1">Glycine N-acyltransferase-like protein</fullName>
        <ecNumber evidence="1">2.3.1.-</ecNumber>
    </recommendedName>
</protein>
<dbReference type="GO" id="GO:0047961">
    <property type="term" value="F:glycine N-acyltransferase activity"/>
    <property type="evidence" value="ECO:0007669"/>
    <property type="project" value="InterPro"/>
</dbReference>
<dbReference type="InterPro" id="IPR010313">
    <property type="entry name" value="Glycine_N-acyltransferase"/>
</dbReference>
<organism evidence="2 3">
    <name type="scientific">Acrobeloides nanus</name>
    <dbReference type="NCBI Taxonomy" id="290746"/>
    <lineage>
        <taxon>Eukaryota</taxon>
        <taxon>Metazoa</taxon>
        <taxon>Ecdysozoa</taxon>
        <taxon>Nematoda</taxon>
        <taxon>Chromadorea</taxon>
        <taxon>Rhabditida</taxon>
        <taxon>Tylenchina</taxon>
        <taxon>Cephalobomorpha</taxon>
        <taxon>Cephaloboidea</taxon>
        <taxon>Cephalobidae</taxon>
        <taxon>Acrobeloides</taxon>
    </lineage>
</organism>
<dbReference type="InterPro" id="IPR016181">
    <property type="entry name" value="Acyl_CoA_acyltransferase"/>
</dbReference>
<accession>A0A914C823</accession>
<evidence type="ECO:0000313" key="2">
    <source>
        <dbReference type="Proteomes" id="UP000887540"/>
    </source>
</evidence>
<comment type="similarity">
    <text evidence="1">Belongs to the glycine N-acyltransferase family.</text>
</comment>
<dbReference type="SUPFAM" id="SSF55729">
    <property type="entry name" value="Acyl-CoA N-acyltransferases (Nat)"/>
    <property type="match status" value="1"/>
</dbReference>
<dbReference type="AlphaFoldDB" id="A0A914C823"/>
<dbReference type="Gene3D" id="3.40.630.30">
    <property type="match status" value="1"/>
</dbReference>
<dbReference type="WBParaSite" id="ACRNAN_Path_438.g1660.t1">
    <property type="protein sequence ID" value="ACRNAN_Path_438.g1660.t1"/>
    <property type="gene ID" value="ACRNAN_Path_438.g1660"/>
</dbReference>
<dbReference type="EC" id="2.3.1.-" evidence="1"/>
<keyword evidence="1" id="KW-0012">Acyltransferase</keyword>
<keyword evidence="1" id="KW-0808">Transferase</keyword>
<dbReference type="PANTHER" id="PTHR15298">
    <property type="entry name" value="L-COA N-ACYLTRANSFERASE-RELATED"/>
    <property type="match status" value="1"/>
</dbReference>
<dbReference type="Proteomes" id="UP000887540">
    <property type="component" value="Unplaced"/>
</dbReference>
<proteinExistence type="inferred from homology"/>
<dbReference type="GO" id="GO:0005739">
    <property type="term" value="C:mitochondrion"/>
    <property type="evidence" value="ECO:0007669"/>
    <property type="project" value="InterPro"/>
</dbReference>